<feature type="compositionally biased region" description="Basic and acidic residues" evidence="11">
    <location>
        <begin position="931"/>
        <end position="945"/>
    </location>
</feature>
<dbReference type="PANTHER" id="PTHR14222:SF2">
    <property type="entry name" value="CONDENSIN COMPLEX SUBUNIT 1"/>
    <property type="match status" value="1"/>
</dbReference>
<evidence type="ECO:0000256" key="3">
    <source>
        <dbReference type="ARBA" id="ARBA00009606"/>
    </source>
</evidence>
<dbReference type="GO" id="GO:0005634">
    <property type="term" value="C:nucleus"/>
    <property type="evidence" value="ECO:0007669"/>
    <property type="project" value="UniProtKB-SubCell"/>
</dbReference>
<dbReference type="PIRSF" id="PIRSF017127">
    <property type="entry name" value="Condensin_D2"/>
    <property type="match status" value="1"/>
</dbReference>
<dbReference type="InterPro" id="IPR016024">
    <property type="entry name" value="ARM-type_fold"/>
</dbReference>
<keyword evidence="7 10" id="KW-0226">DNA condensation</keyword>
<evidence type="ECO:0000313" key="13">
    <source>
        <dbReference type="EMBL" id="CAE0729419.1"/>
    </source>
</evidence>
<dbReference type="SUPFAM" id="SSF48371">
    <property type="entry name" value="ARM repeat"/>
    <property type="match status" value="1"/>
</dbReference>
<evidence type="ECO:0000256" key="8">
    <source>
        <dbReference type="ARBA" id="ARBA00023242"/>
    </source>
</evidence>
<evidence type="ECO:0000256" key="2">
    <source>
        <dbReference type="ARBA" id="ARBA00004286"/>
    </source>
</evidence>
<dbReference type="GO" id="GO:0000779">
    <property type="term" value="C:condensed chromosome, centromeric region"/>
    <property type="evidence" value="ECO:0007669"/>
    <property type="project" value="TreeGrafter"/>
</dbReference>
<dbReference type="GO" id="GO:0007076">
    <property type="term" value="P:mitotic chromosome condensation"/>
    <property type="evidence" value="ECO:0007669"/>
    <property type="project" value="InterPro"/>
</dbReference>
<dbReference type="EMBL" id="HBIX01034047">
    <property type="protein sequence ID" value="CAE0729419.1"/>
    <property type="molecule type" value="Transcribed_RNA"/>
</dbReference>
<keyword evidence="6 10" id="KW-0498">Mitosis</keyword>
<evidence type="ECO:0000256" key="9">
    <source>
        <dbReference type="ARBA" id="ARBA00023306"/>
    </source>
</evidence>
<sequence>MPEETRFPIPASLQDLEREPYNLLPYPNNFDDDNEAARAESFSQLVTLIENRNQILLNDGLYLFEKRPQSDSNVHEVYDPWMNGERIQALYTLVRKSTSLAPGTRWALIQALCQSVKILSSLLEDDQDSDHNDEASMQEDEAGATQQASTKTTRQKNVVSQEFRDAFACHLYMLFSIMFFMESEARIGVSGNKKSASRGGAKKKKNSSADSPMEGEDTIKMRAACADAMLTAAKSMGKNRFTLWKRGVADDSVVVLPCRIAYQMLESASGIIARKAASGDAALAIIAATADSCDSLLGTIIAALMDLMHSFEHLAPLCAELCTLVSTNRLGVELIREVGRLDTGGSSGSDSAHKASGIKFVAPFVCELALCRPQLVLANISHLLQHLETEPYYLRSTILTALGHIVGYIGQALKPNHTDSTSADAIECETSPGKLQKSRTALLDILQERSLDVSSYTRSAVLKSWIRLVDSDSIPVERILPVARMAIDRLQDKTVIVRKQSLQLLTTLLENNPYMGDLDPRPYRNKLSEMYAFVKENLPESIKEAHEASLAEARANEESEATILQLEQATLAAAIAEANAMDGIDELDAKDNEFRSKVQALKFAQSALDFIEQFEDASANLHGMLLSANGSDVTEALRFFVKARHFNLPCAVTGMKQALTLMWSTEQNIKDEVLKAFVDVFIAQPGTNGEDSLPSNQIATDLLILMSDVNVSEIASIEEAIGCLVKDERIPADVFSVLWSATATAKESDTRASALHILSMAANADRGIVDSKSRLKVISDHALGDYTEEHRDWKMAYSGALALQRVERAQVDTSCAKYLVLEYIIDQLCVIARGDWCIDNIERDTLEWFSTAEQVIGALFVVSPAPEVSCAEIIRGMHHQTLGGSSRVEECHPLRLARFFHVLGHIAMKLLVYTEALSGSVRRANAKKSLKKQEEADKAKQRRSSESNGPDEDIEAELGMEAELEAENERQVAEIAEKEIVGRGLLSIFGPLLVRVVGNEGNKFNSEILRQTSTLALCKFMCVSSSFCEEHLPVIFTGLANAPKDDVTLRANTVIALGDLAFRFPNEVEPYTPRIYSCLRDDSTKVRRHTLMVLTHLILNDMIKVKGQVCEIALCLRDPDQRIRDTSRLLFHELSKRSNNPVYNLLPDIISQLSLIELVKDDFRSILSFLLGYIKKDKQNEMLIEKLCQRFPKCQNISQKADISYCMAQLKVNDRSVKFLVDNFKLYKDALHDDDVKRNFVSILTKAKKHSKQELKQGLDEFESKINEEAKVGMENKLAGEKAAKAKARASKRVGGRMSKVLESVNESDNESEIESEDDVPAKPLAPVDPNKCLERRTSRRSRNVV</sequence>
<reference evidence="13" key="1">
    <citation type="submission" date="2021-01" db="EMBL/GenBank/DDBJ databases">
        <authorList>
            <person name="Corre E."/>
            <person name="Pelletier E."/>
            <person name="Niang G."/>
            <person name="Scheremetjew M."/>
            <person name="Finn R."/>
            <person name="Kale V."/>
            <person name="Holt S."/>
            <person name="Cochrane G."/>
            <person name="Meng A."/>
            <person name="Brown T."/>
            <person name="Cohen L."/>
        </authorList>
    </citation>
    <scope>NUCLEOTIDE SEQUENCE</scope>
    <source>
        <strain evidence="13">10249 10 AB</strain>
    </source>
</reference>
<dbReference type="GO" id="GO:0042393">
    <property type="term" value="F:histone binding"/>
    <property type="evidence" value="ECO:0007669"/>
    <property type="project" value="TreeGrafter"/>
</dbReference>
<keyword evidence="5 10" id="KW-0132">Cell division</keyword>
<feature type="region of interest" description="Disordered" evidence="11">
    <location>
        <begin position="928"/>
        <end position="954"/>
    </location>
</feature>
<dbReference type="InterPro" id="IPR032682">
    <property type="entry name" value="Cnd1_C"/>
</dbReference>
<keyword evidence="4" id="KW-0158">Chromosome</keyword>
<feature type="compositionally biased region" description="Acidic residues" evidence="11">
    <location>
        <begin position="1306"/>
        <end position="1319"/>
    </location>
</feature>
<dbReference type="Gene3D" id="1.25.10.10">
    <property type="entry name" value="Leucine-rich Repeat Variant"/>
    <property type="match status" value="1"/>
</dbReference>
<evidence type="ECO:0000256" key="7">
    <source>
        <dbReference type="ARBA" id="ARBA00023067"/>
    </source>
</evidence>
<evidence type="ECO:0000256" key="10">
    <source>
        <dbReference type="PIRNR" id="PIRNR017127"/>
    </source>
</evidence>
<dbReference type="InterPro" id="IPR026971">
    <property type="entry name" value="CND1/NCAPD3"/>
</dbReference>
<comment type="function">
    <text evidence="10">Regulatory subunit of the condensin complex, a complex required for conversion of interphase chromatin into mitotic-like condense chromosomes. The condensin complex probably introduces positive supercoils into relaxed DNA in the presence of type I topoisomerases and converts nicked DNA into positive knotted forms in the presence of type II topoisomerases.</text>
</comment>
<feature type="compositionally biased region" description="Polar residues" evidence="11">
    <location>
        <begin position="144"/>
        <end position="156"/>
    </location>
</feature>
<keyword evidence="8" id="KW-0539">Nucleus</keyword>
<dbReference type="GO" id="GO:0051301">
    <property type="term" value="P:cell division"/>
    <property type="evidence" value="ECO:0007669"/>
    <property type="project" value="UniProtKB-KW"/>
</dbReference>
<name>A0A7S4AWZ3_9STRA</name>
<evidence type="ECO:0000256" key="1">
    <source>
        <dbReference type="ARBA" id="ARBA00004123"/>
    </source>
</evidence>
<dbReference type="GO" id="GO:0010032">
    <property type="term" value="P:meiotic chromosome condensation"/>
    <property type="evidence" value="ECO:0007669"/>
    <property type="project" value="TreeGrafter"/>
</dbReference>
<comment type="similarity">
    <text evidence="3 10">Belongs to the CND1 (condensin subunit 1) family.</text>
</comment>
<gene>
    <name evidence="13" type="ORF">PAUS00366_LOCUS22204</name>
</gene>
<dbReference type="InterPro" id="IPR011989">
    <property type="entry name" value="ARM-like"/>
</dbReference>
<comment type="subcellular location">
    <subcellularLocation>
        <location evidence="2">Chromosome</location>
    </subcellularLocation>
    <subcellularLocation>
        <location evidence="1">Nucleus</location>
    </subcellularLocation>
</comment>
<feature type="compositionally biased region" description="Basic residues" evidence="11">
    <location>
        <begin position="1285"/>
        <end position="1295"/>
    </location>
</feature>
<organism evidence="13">
    <name type="scientific">Pseudo-nitzschia australis</name>
    <dbReference type="NCBI Taxonomy" id="44445"/>
    <lineage>
        <taxon>Eukaryota</taxon>
        <taxon>Sar</taxon>
        <taxon>Stramenopiles</taxon>
        <taxon>Ochrophyta</taxon>
        <taxon>Bacillariophyta</taxon>
        <taxon>Bacillariophyceae</taxon>
        <taxon>Bacillariophycidae</taxon>
        <taxon>Bacillariales</taxon>
        <taxon>Bacillariaceae</taxon>
        <taxon>Pseudo-nitzschia</taxon>
    </lineage>
</organism>
<dbReference type="Pfam" id="PF12717">
    <property type="entry name" value="Cnd1"/>
    <property type="match status" value="1"/>
</dbReference>
<feature type="region of interest" description="Disordered" evidence="11">
    <location>
        <begin position="126"/>
        <end position="156"/>
    </location>
</feature>
<proteinExistence type="inferred from homology"/>
<dbReference type="InterPro" id="IPR007673">
    <property type="entry name" value="Condensin_cplx_su1"/>
</dbReference>
<keyword evidence="9 10" id="KW-0131">Cell cycle</keyword>
<feature type="domain" description="Condensin complex subunit 1 C-terminal" evidence="12">
    <location>
        <begin position="1049"/>
        <end position="1207"/>
    </location>
</feature>
<feature type="region of interest" description="Disordered" evidence="11">
    <location>
        <begin position="191"/>
        <end position="216"/>
    </location>
</feature>
<evidence type="ECO:0000259" key="12">
    <source>
        <dbReference type="Pfam" id="PF12717"/>
    </source>
</evidence>
<dbReference type="GO" id="GO:0000796">
    <property type="term" value="C:condensin complex"/>
    <property type="evidence" value="ECO:0007669"/>
    <property type="project" value="TreeGrafter"/>
</dbReference>
<evidence type="ECO:0000256" key="6">
    <source>
        <dbReference type="ARBA" id="ARBA00022776"/>
    </source>
</evidence>
<evidence type="ECO:0000256" key="4">
    <source>
        <dbReference type="ARBA" id="ARBA00022454"/>
    </source>
</evidence>
<protein>
    <recommendedName>
        <fullName evidence="12">Condensin complex subunit 1 C-terminal domain-containing protein</fullName>
    </recommendedName>
</protein>
<feature type="region of interest" description="Disordered" evidence="11">
    <location>
        <begin position="1281"/>
        <end position="1346"/>
    </location>
</feature>
<evidence type="ECO:0000256" key="11">
    <source>
        <dbReference type="SAM" id="MobiDB-lite"/>
    </source>
</evidence>
<accession>A0A7S4AWZ3</accession>
<evidence type="ECO:0000256" key="5">
    <source>
        <dbReference type="ARBA" id="ARBA00022618"/>
    </source>
</evidence>
<dbReference type="PANTHER" id="PTHR14222">
    <property type="entry name" value="CONDENSIN"/>
    <property type="match status" value="1"/>
</dbReference>